<protein>
    <submittedName>
        <fullName evidence="3">Uncharacterized protein</fullName>
    </submittedName>
</protein>
<accession>A0A9J5WI91</accession>
<keyword evidence="2" id="KW-0472">Membrane</keyword>
<sequence>MSIKKVCLSCLDVMLINTLVTHCLCTHVVMLRFVGKMKIESTKKTHGQKSKFVPPENPIDVPDDITVTKKNGKRKRTASKEHVTLSKSVRKSKYTDDSDGDMVVSTKTRKARILAFKKRKVIRGRVVTGIGGHEIGELLLSSSTCWATLFLQEMDM</sequence>
<name>A0A9J5WI91_SOLCO</name>
<reference evidence="3 4" key="1">
    <citation type="submission" date="2020-09" db="EMBL/GenBank/DDBJ databases">
        <title>De no assembly of potato wild relative species, Solanum commersonii.</title>
        <authorList>
            <person name="Cho K."/>
        </authorList>
    </citation>
    <scope>NUCLEOTIDE SEQUENCE [LARGE SCALE GENOMIC DNA]</scope>
    <source>
        <strain evidence="3">LZ3.2</strain>
        <tissue evidence="3">Leaf</tissue>
    </source>
</reference>
<feature type="transmembrane region" description="Helical" evidence="2">
    <location>
        <begin position="14"/>
        <end position="34"/>
    </location>
</feature>
<keyword evidence="2" id="KW-1133">Transmembrane helix</keyword>
<dbReference type="Proteomes" id="UP000824120">
    <property type="component" value="Chromosome 11"/>
</dbReference>
<evidence type="ECO:0000256" key="1">
    <source>
        <dbReference type="SAM" id="MobiDB-lite"/>
    </source>
</evidence>
<comment type="caution">
    <text evidence="3">The sequence shown here is derived from an EMBL/GenBank/DDBJ whole genome shotgun (WGS) entry which is preliminary data.</text>
</comment>
<evidence type="ECO:0000256" key="2">
    <source>
        <dbReference type="SAM" id="Phobius"/>
    </source>
</evidence>
<organism evidence="3 4">
    <name type="scientific">Solanum commersonii</name>
    <name type="common">Commerson's wild potato</name>
    <name type="synonym">Commerson's nightshade</name>
    <dbReference type="NCBI Taxonomy" id="4109"/>
    <lineage>
        <taxon>Eukaryota</taxon>
        <taxon>Viridiplantae</taxon>
        <taxon>Streptophyta</taxon>
        <taxon>Embryophyta</taxon>
        <taxon>Tracheophyta</taxon>
        <taxon>Spermatophyta</taxon>
        <taxon>Magnoliopsida</taxon>
        <taxon>eudicotyledons</taxon>
        <taxon>Gunneridae</taxon>
        <taxon>Pentapetalae</taxon>
        <taxon>asterids</taxon>
        <taxon>lamiids</taxon>
        <taxon>Solanales</taxon>
        <taxon>Solanaceae</taxon>
        <taxon>Solanoideae</taxon>
        <taxon>Solaneae</taxon>
        <taxon>Solanum</taxon>
    </lineage>
</organism>
<keyword evidence="4" id="KW-1185">Reference proteome</keyword>
<dbReference type="AlphaFoldDB" id="A0A9J5WI91"/>
<dbReference type="EMBL" id="JACXVP010000011">
    <property type="protein sequence ID" value="KAG5575553.1"/>
    <property type="molecule type" value="Genomic_DNA"/>
</dbReference>
<proteinExistence type="predicted"/>
<gene>
    <name evidence="3" type="ORF">H5410_055687</name>
</gene>
<keyword evidence="2" id="KW-0812">Transmembrane</keyword>
<feature type="region of interest" description="Disordered" evidence="1">
    <location>
        <begin position="45"/>
        <end position="83"/>
    </location>
</feature>
<evidence type="ECO:0000313" key="3">
    <source>
        <dbReference type="EMBL" id="KAG5575553.1"/>
    </source>
</evidence>
<evidence type="ECO:0000313" key="4">
    <source>
        <dbReference type="Proteomes" id="UP000824120"/>
    </source>
</evidence>